<dbReference type="NCBIfam" id="TIGR00704">
    <property type="entry name" value="NaPi_cotrn_rel"/>
    <property type="match status" value="1"/>
</dbReference>
<dbReference type="OrthoDB" id="9763003at2"/>
<evidence type="ECO:0000256" key="5">
    <source>
        <dbReference type="ARBA" id="ARBA00023136"/>
    </source>
</evidence>
<evidence type="ECO:0000256" key="1">
    <source>
        <dbReference type="ARBA" id="ARBA00004651"/>
    </source>
</evidence>
<dbReference type="InterPro" id="IPR038078">
    <property type="entry name" value="PhoU-like_sf"/>
</dbReference>
<dbReference type="AlphaFoldDB" id="A0A1H4E2U5"/>
<evidence type="ECO:0000256" key="6">
    <source>
        <dbReference type="SAM" id="Coils"/>
    </source>
</evidence>
<evidence type="ECO:0000256" key="3">
    <source>
        <dbReference type="ARBA" id="ARBA00022692"/>
    </source>
</evidence>
<feature type="transmembrane region" description="Helical" evidence="7">
    <location>
        <begin position="141"/>
        <end position="159"/>
    </location>
</feature>
<evidence type="ECO:0000259" key="8">
    <source>
        <dbReference type="Pfam" id="PF01895"/>
    </source>
</evidence>
<dbReference type="Proteomes" id="UP000198773">
    <property type="component" value="Unassembled WGS sequence"/>
</dbReference>
<comment type="subcellular location">
    <subcellularLocation>
        <location evidence="1">Cell membrane</location>
        <topology evidence="1">Multi-pass membrane protein</topology>
    </subcellularLocation>
</comment>
<feature type="transmembrane region" description="Helical" evidence="7">
    <location>
        <begin position="179"/>
        <end position="196"/>
    </location>
</feature>
<dbReference type="Pfam" id="PF01895">
    <property type="entry name" value="PhoU"/>
    <property type="match status" value="2"/>
</dbReference>
<accession>A0A1H4E2U5</accession>
<feature type="domain" description="PhoU" evidence="8">
    <location>
        <begin position="505"/>
        <end position="563"/>
    </location>
</feature>
<keyword evidence="5 7" id="KW-0472">Membrane</keyword>
<dbReference type="Gene3D" id="1.20.58.220">
    <property type="entry name" value="Phosphate transport system protein phou homolog 2, domain 2"/>
    <property type="match status" value="1"/>
</dbReference>
<dbReference type="GO" id="GO:0005886">
    <property type="term" value="C:plasma membrane"/>
    <property type="evidence" value="ECO:0007669"/>
    <property type="project" value="UniProtKB-SubCell"/>
</dbReference>
<feature type="domain" description="PhoU" evidence="8">
    <location>
        <begin position="370"/>
        <end position="456"/>
    </location>
</feature>
<organism evidence="9 10">
    <name type="scientific">Alkalimonas amylolytica</name>
    <dbReference type="NCBI Taxonomy" id="152573"/>
    <lineage>
        <taxon>Bacteria</taxon>
        <taxon>Pseudomonadati</taxon>
        <taxon>Pseudomonadota</taxon>
        <taxon>Gammaproteobacteria</taxon>
        <taxon>Alkalimonas</taxon>
    </lineage>
</organism>
<dbReference type="NCBIfam" id="NF037997">
    <property type="entry name" value="Na_Pi_symport"/>
    <property type="match status" value="1"/>
</dbReference>
<dbReference type="PANTHER" id="PTHR10010:SF46">
    <property type="entry name" value="SODIUM-DEPENDENT PHOSPHATE TRANSPORT PROTEIN 2B"/>
    <property type="match status" value="1"/>
</dbReference>
<dbReference type="RefSeq" id="WP_091343444.1">
    <property type="nucleotide sequence ID" value="NZ_FNRM01000006.1"/>
</dbReference>
<keyword evidence="10" id="KW-1185">Reference proteome</keyword>
<keyword evidence="6" id="KW-0175">Coiled coil</keyword>
<evidence type="ECO:0000256" key="7">
    <source>
        <dbReference type="SAM" id="Phobius"/>
    </source>
</evidence>
<evidence type="ECO:0000313" key="10">
    <source>
        <dbReference type="Proteomes" id="UP000198773"/>
    </source>
</evidence>
<protein>
    <submittedName>
        <fullName evidence="9">Phosphate:Na+ symporter</fullName>
    </submittedName>
</protein>
<evidence type="ECO:0000256" key="4">
    <source>
        <dbReference type="ARBA" id="ARBA00022989"/>
    </source>
</evidence>
<feature type="transmembrane region" description="Helical" evidence="7">
    <location>
        <begin position="80"/>
        <end position="105"/>
    </location>
</feature>
<keyword evidence="4 7" id="KW-1133">Transmembrane helix</keyword>
<dbReference type="GO" id="GO:0044341">
    <property type="term" value="P:sodium-dependent phosphate transport"/>
    <property type="evidence" value="ECO:0007669"/>
    <property type="project" value="InterPro"/>
</dbReference>
<dbReference type="InterPro" id="IPR026022">
    <property type="entry name" value="PhoU_dom"/>
</dbReference>
<keyword evidence="3 7" id="KW-0812">Transmembrane</keyword>
<evidence type="ECO:0000256" key="2">
    <source>
        <dbReference type="ARBA" id="ARBA00022475"/>
    </source>
</evidence>
<dbReference type="GO" id="GO:0005436">
    <property type="term" value="F:sodium:phosphate symporter activity"/>
    <property type="evidence" value="ECO:0007669"/>
    <property type="project" value="InterPro"/>
</dbReference>
<sequence length="583" mass="64760">MSYTLFDFLQLIGSLGIFIFGMKIFSEGLQKIAGHRLKGILSGMTRNRLTGVLTGFGTTAITQSSTTTTVMAVSFVNAGLLTFVQSTGVIMGANIGTTITAWMVALFGFKFQITPIAVAVIGVFFAFLFSNNSRLRNIAEAMVGFGILFIGLEFIKGAVPDIRANPEMFAFLDAFTEYGYLSLLLFVFAGTVLTLLTQSSSAATAITLVMLFEGWISFPIAAAMILGENIGTTVTANIAALVGNVHAKRAARFHFFFNIVGVIWMMVIIFPMLSLMDTVVQYFTGNPVSVMAGTQEARANATLALSLFHTTFNVLNVVLLFAFVPYLIRFVEFIQPDRGGEDEEFHLRYISAGVMTSPGLSVAQAQKEIQQFAGVVEKMHESVTELLFEPGNNREKLMEKIQKYEDATDQLEVEISDYLVRVSEHTNLEHWMTERIRFMQTMINDMERIADIYYQVSKLSERMVETESTWPEVASTEMAAMMTALHHAIIAMKDNVAKEPAAVSLKDAIALEDKIDKLRDEYRNNHYGRLESGDYAPRAGVIFIDMLNRLERIGDHVLNVNESASGRRLKAMRIDGQAQARKH</sequence>
<dbReference type="EMBL" id="FNRM01000006">
    <property type="protein sequence ID" value="SEA78722.1"/>
    <property type="molecule type" value="Genomic_DNA"/>
</dbReference>
<feature type="transmembrane region" description="Helical" evidence="7">
    <location>
        <begin position="303"/>
        <end position="328"/>
    </location>
</feature>
<proteinExistence type="predicted"/>
<feature type="coiled-coil region" evidence="6">
    <location>
        <begin position="394"/>
        <end position="421"/>
    </location>
</feature>
<dbReference type="Pfam" id="PF02690">
    <property type="entry name" value="Na_Pi_cotrans"/>
    <property type="match status" value="2"/>
</dbReference>
<feature type="transmembrane region" description="Helical" evidence="7">
    <location>
        <begin position="259"/>
        <end position="283"/>
    </location>
</feature>
<feature type="transmembrane region" description="Helical" evidence="7">
    <location>
        <begin position="6"/>
        <end position="26"/>
    </location>
</feature>
<dbReference type="SUPFAM" id="SSF109755">
    <property type="entry name" value="PhoU-like"/>
    <property type="match status" value="1"/>
</dbReference>
<feature type="transmembrane region" description="Helical" evidence="7">
    <location>
        <begin position="230"/>
        <end position="247"/>
    </location>
</feature>
<name>A0A1H4E2U5_ALKAM</name>
<dbReference type="PANTHER" id="PTHR10010">
    <property type="entry name" value="SOLUTE CARRIER FAMILY 34 SODIUM PHOSPHATE , MEMBER 2-RELATED"/>
    <property type="match status" value="1"/>
</dbReference>
<dbReference type="InterPro" id="IPR003841">
    <property type="entry name" value="Na/Pi_transpt"/>
</dbReference>
<keyword evidence="2" id="KW-1003">Cell membrane</keyword>
<feature type="transmembrane region" description="Helical" evidence="7">
    <location>
        <begin position="203"/>
        <end position="224"/>
    </location>
</feature>
<dbReference type="STRING" id="152573.SAMN04488051_106155"/>
<gene>
    <name evidence="9" type="ORF">SAMN04488051_106155</name>
</gene>
<dbReference type="InterPro" id="IPR004633">
    <property type="entry name" value="NaPi_cotrn-rel/YqeW-like"/>
</dbReference>
<evidence type="ECO:0000313" key="9">
    <source>
        <dbReference type="EMBL" id="SEA78722.1"/>
    </source>
</evidence>
<feature type="transmembrane region" description="Helical" evidence="7">
    <location>
        <begin position="111"/>
        <end position="129"/>
    </location>
</feature>
<reference evidence="9 10" key="1">
    <citation type="submission" date="2016-10" db="EMBL/GenBank/DDBJ databases">
        <authorList>
            <person name="de Groot N.N."/>
        </authorList>
    </citation>
    <scope>NUCLEOTIDE SEQUENCE [LARGE SCALE GENOMIC DNA]</scope>
    <source>
        <strain evidence="9 10">CGMCC 1.3430</strain>
    </source>
</reference>